<evidence type="ECO:0000256" key="1">
    <source>
        <dbReference type="SAM" id="MobiDB-lite"/>
    </source>
</evidence>
<name>A0A9P7GRM7_9AGAR</name>
<accession>A0A9P7GRM7</accession>
<sequence>MSYAYASQQWSQTDSLLTYNLSQCAQPSQYPTLPYPGVSTVAANILRPNASVVLHQPYVHPSTLPISSYSTLSGALDFGKVTSDATKSGRSSCSIRKDGRKPSQYDVPRPSRSRSNSQVSSSPGSCSSSSRSMRGVRAQCTEPADTNLRYQHDVHTNGPTNHVLVPQIPYAYADDERRKWCPDPAFRQASIIFQSENIPEPGVRVGKISHSAYPPPIQGADDPVFAASGDREIKLWIVWPGYSTEPLQKRIKTQGGKLTRQLLLTLIANMVLDFTYEIHRKKIPIEAGYLEWAIGDKNGGFVGGELFITRLVHRGGSNWQPEIWAPRRR</sequence>
<dbReference type="EMBL" id="JABCKI010000182">
    <property type="protein sequence ID" value="KAG5651922.1"/>
    <property type="molecule type" value="Genomic_DNA"/>
</dbReference>
<organism evidence="2 3">
    <name type="scientific">Sphagnurus paluster</name>
    <dbReference type="NCBI Taxonomy" id="117069"/>
    <lineage>
        <taxon>Eukaryota</taxon>
        <taxon>Fungi</taxon>
        <taxon>Dikarya</taxon>
        <taxon>Basidiomycota</taxon>
        <taxon>Agaricomycotina</taxon>
        <taxon>Agaricomycetes</taxon>
        <taxon>Agaricomycetidae</taxon>
        <taxon>Agaricales</taxon>
        <taxon>Tricholomatineae</taxon>
        <taxon>Lyophyllaceae</taxon>
        <taxon>Sphagnurus</taxon>
    </lineage>
</organism>
<reference evidence="2" key="2">
    <citation type="submission" date="2021-10" db="EMBL/GenBank/DDBJ databases">
        <title>Phylogenomics reveals ancestral predisposition of the termite-cultivated fungus Termitomyces towards a domesticated lifestyle.</title>
        <authorList>
            <person name="Auxier B."/>
            <person name="Grum-Grzhimaylo A."/>
            <person name="Cardenas M.E."/>
            <person name="Lodge J.D."/>
            <person name="Laessoe T."/>
            <person name="Pedersen O."/>
            <person name="Smith M.E."/>
            <person name="Kuyper T.W."/>
            <person name="Franco-Molano E.A."/>
            <person name="Baroni T.J."/>
            <person name="Aanen D.K."/>
        </authorList>
    </citation>
    <scope>NUCLEOTIDE SEQUENCE</scope>
    <source>
        <strain evidence="2">D49</strain>
    </source>
</reference>
<reference evidence="2" key="1">
    <citation type="submission" date="2021-02" db="EMBL/GenBank/DDBJ databases">
        <authorList>
            <person name="Nieuwenhuis M."/>
            <person name="Van De Peppel L.J.J."/>
        </authorList>
    </citation>
    <scope>NUCLEOTIDE SEQUENCE</scope>
    <source>
        <strain evidence="2">D49</strain>
    </source>
</reference>
<feature type="region of interest" description="Disordered" evidence="1">
    <location>
        <begin position="83"/>
        <end position="140"/>
    </location>
</feature>
<dbReference type="OrthoDB" id="2639744at2759"/>
<feature type="compositionally biased region" description="Polar residues" evidence="1">
    <location>
        <begin position="83"/>
        <end position="94"/>
    </location>
</feature>
<gene>
    <name evidence="2" type="ORF">H0H81_006937</name>
</gene>
<proteinExistence type="predicted"/>
<dbReference type="Proteomes" id="UP000717328">
    <property type="component" value="Unassembled WGS sequence"/>
</dbReference>
<keyword evidence="3" id="KW-1185">Reference proteome</keyword>
<comment type="caution">
    <text evidence="2">The sequence shown here is derived from an EMBL/GenBank/DDBJ whole genome shotgun (WGS) entry which is preliminary data.</text>
</comment>
<protein>
    <submittedName>
        <fullName evidence="2">Uncharacterized protein</fullName>
    </submittedName>
</protein>
<evidence type="ECO:0000313" key="3">
    <source>
        <dbReference type="Proteomes" id="UP000717328"/>
    </source>
</evidence>
<evidence type="ECO:0000313" key="2">
    <source>
        <dbReference type="EMBL" id="KAG5651922.1"/>
    </source>
</evidence>
<dbReference type="AlphaFoldDB" id="A0A9P7GRM7"/>
<feature type="compositionally biased region" description="Low complexity" evidence="1">
    <location>
        <begin position="107"/>
        <end position="137"/>
    </location>
</feature>